<evidence type="ECO:0000256" key="1">
    <source>
        <dbReference type="ARBA" id="ARBA00009207"/>
    </source>
</evidence>
<dbReference type="GO" id="GO:0005634">
    <property type="term" value="C:nucleus"/>
    <property type="evidence" value="ECO:0007669"/>
    <property type="project" value="TreeGrafter"/>
</dbReference>
<sequence>MSLDEESLEIAANGGLMDCEKWPSLVEPLLERLEYIMYNVFVMPEIPPETPNTLPLHPPSLNAPTSPLLQDPNSAPSSSNKENAAPSELQTPPRPSTSSMLPPSSIERVPDSQPASQIVTSNGTLPAPLLLLLQSIKSTLRSLFSSKPPHTIQRLAELILRPHVHYKTLPAYLRAVDRVVSVTSTADVFPLPMQSGATQLNGVINGTENTFVFTDNALASDESLGGALLTPIPWLNNAASSETEGAAMDDDAGILTSADPLQQIMTQGVNPEQQQTIETGILEGDMMDSSATPADPADEIPHARGPSVLGVEDMGLQDGKGVQMTLLNTGSENDACSTEQMSRDQPAQSSQPSPENKESSPSTKDTDGDGDIALSDEPSSASWGVEAH</sequence>
<evidence type="ECO:0000313" key="3">
    <source>
        <dbReference type="EMBL" id="KKK21499.1"/>
    </source>
</evidence>
<evidence type="ECO:0008006" key="5">
    <source>
        <dbReference type="Google" id="ProtNLM"/>
    </source>
</evidence>
<feature type="region of interest" description="Disordered" evidence="2">
    <location>
        <begin position="286"/>
        <end position="314"/>
    </location>
</feature>
<dbReference type="InterPro" id="IPR015267">
    <property type="entry name" value="PPP4R2"/>
</dbReference>
<reference evidence="3 4" key="1">
    <citation type="submission" date="2015-02" db="EMBL/GenBank/DDBJ databases">
        <title>Draft Genome Sequences of Two Closely-Related Aflatoxigenic Aspergillus Species Obtained from the Cote d'Ivoire.</title>
        <authorList>
            <person name="Moore G.G."/>
            <person name="Beltz S.B."/>
            <person name="Mack B.M."/>
        </authorList>
    </citation>
    <scope>NUCLEOTIDE SEQUENCE [LARGE SCALE GENOMIC DNA]</scope>
    <source>
        <strain evidence="3 4">SRRC1432</strain>
    </source>
</reference>
<protein>
    <recommendedName>
        <fullName evidence="5">Protein phosphatase 4 core regulatory subunit R2</fullName>
    </recommendedName>
</protein>
<feature type="region of interest" description="Disordered" evidence="2">
    <location>
        <begin position="51"/>
        <end position="120"/>
    </location>
</feature>
<feature type="compositionally biased region" description="Polar residues" evidence="2">
    <location>
        <begin position="62"/>
        <end position="82"/>
    </location>
</feature>
<keyword evidence="4" id="KW-1185">Reference proteome</keyword>
<gene>
    <name evidence="3" type="ORF">AOCH_001272</name>
</gene>
<evidence type="ECO:0000256" key="2">
    <source>
        <dbReference type="SAM" id="MobiDB-lite"/>
    </source>
</evidence>
<dbReference type="AlphaFoldDB" id="A0A0F8UPF2"/>
<comment type="similarity">
    <text evidence="1">Belongs to the PPP4R2 family.</text>
</comment>
<accession>A0A0F8UPF2</accession>
<dbReference type="PANTHER" id="PTHR16487">
    <property type="entry name" value="PPP4R2-RELATED PROTEIN"/>
    <property type="match status" value="1"/>
</dbReference>
<evidence type="ECO:0000313" key="4">
    <source>
        <dbReference type="Proteomes" id="UP000034947"/>
    </source>
</evidence>
<feature type="region of interest" description="Disordered" evidence="2">
    <location>
        <begin position="330"/>
        <end position="388"/>
    </location>
</feature>
<comment type="caution">
    <text evidence="3">The sequence shown here is derived from an EMBL/GenBank/DDBJ whole genome shotgun (WGS) entry which is preliminary data.</text>
</comment>
<feature type="compositionally biased region" description="Polar residues" evidence="2">
    <location>
        <begin position="330"/>
        <end position="363"/>
    </location>
</feature>
<dbReference type="GO" id="GO:0005737">
    <property type="term" value="C:cytoplasm"/>
    <property type="evidence" value="ECO:0007669"/>
    <property type="project" value="TreeGrafter"/>
</dbReference>
<dbReference type="GO" id="GO:0030289">
    <property type="term" value="C:protein phosphatase 4 complex"/>
    <property type="evidence" value="ECO:0007669"/>
    <property type="project" value="InterPro"/>
</dbReference>
<dbReference type="EMBL" id="JYKN01001187">
    <property type="protein sequence ID" value="KKK21499.1"/>
    <property type="molecule type" value="Genomic_DNA"/>
</dbReference>
<dbReference type="PANTHER" id="PTHR16487:SF0">
    <property type="entry name" value="PROTEIN PHOSPHATASE 4 REGULATORY SUBUNIT 2-RELATED"/>
    <property type="match status" value="1"/>
</dbReference>
<dbReference type="Proteomes" id="UP000034947">
    <property type="component" value="Unassembled WGS sequence"/>
</dbReference>
<dbReference type="OrthoDB" id="341898at2759"/>
<dbReference type="VEuPathDB" id="FungiDB:P175DRAFT_0504321"/>
<dbReference type="Pfam" id="PF09184">
    <property type="entry name" value="PPP4R2"/>
    <property type="match status" value="1"/>
</dbReference>
<organism evidence="3 4">
    <name type="scientific">Aspergillus ochraceoroseus</name>
    <dbReference type="NCBI Taxonomy" id="138278"/>
    <lineage>
        <taxon>Eukaryota</taxon>
        <taxon>Fungi</taxon>
        <taxon>Dikarya</taxon>
        <taxon>Ascomycota</taxon>
        <taxon>Pezizomycotina</taxon>
        <taxon>Eurotiomycetes</taxon>
        <taxon>Eurotiomycetidae</taxon>
        <taxon>Eurotiales</taxon>
        <taxon>Aspergillaceae</taxon>
        <taxon>Aspergillus</taxon>
        <taxon>Aspergillus subgen. Nidulantes</taxon>
    </lineage>
</organism>
<dbReference type="GO" id="GO:0019888">
    <property type="term" value="F:protein phosphatase regulator activity"/>
    <property type="evidence" value="ECO:0007669"/>
    <property type="project" value="InterPro"/>
</dbReference>
<name>A0A0F8UPF2_9EURO</name>
<proteinExistence type="inferred from homology"/>